<accession>A0AA39QS27</accession>
<dbReference type="AlphaFoldDB" id="A0AA39QS27"/>
<dbReference type="Gene3D" id="3.40.50.720">
    <property type="entry name" value="NAD(P)-binding Rossmann-like Domain"/>
    <property type="match status" value="1"/>
</dbReference>
<proteinExistence type="inferred from homology"/>
<dbReference type="InterPro" id="IPR002347">
    <property type="entry name" value="SDR_fam"/>
</dbReference>
<protein>
    <recommendedName>
        <fullName evidence="6">NAD(P)-binding protein</fullName>
    </recommendedName>
</protein>
<evidence type="ECO:0000313" key="5">
    <source>
        <dbReference type="Proteomes" id="UP001175228"/>
    </source>
</evidence>
<dbReference type="GO" id="GO:0016491">
    <property type="term" value="F:oxidoreductase activity"/>
    <property type="evidence" value="ECO:0007669"/>
    <property type="project" value="UniProtKB-KW"/>
</dbReference>
<dbReference type="InterPro" id="IPR052178">
    <property type="entry name" value="Sec_Metab_Biosynth_SDR"/>
</dbReference>
<evidence type="ECO:0000256" key="2">
    <source>
        <dbReference type="ARBA" id="ARBA00022857"/>
    </source>
</evidence>
<evidence type="ECO:0008006" key="6">
    <source>
        <dbReference type="Google" id="ProtNLM"/>
    </source>
</evidence>
<dbReference type="EMBL" id="JAUEPU010000001">
    <property type="protein sequence ID" value="KAK0506693.1"/>
    <property type="molecule type" value="Genomic_DNA"/>
</dbReference>
<evidence type="ECO:0000256" key="1">
    <source>
        <dbReference type="ARBA" id="ARBA00006484"/>
    </source>
</evidence>
<evidence type="ECO:0000256" key="3">
    <source>
        <dbReference type="ARBA" id="ARBA00023002"/>
    </source>
</evidence>
<dbReference type="InterPro" id="IPR036291">
    <property type="entry name" value="NAD(P)-bd_dom_sf"/>
</dbReference>
<dbReference type="PANTHER" id="PTHR43618:SF4">
    <property type="entry name" value="SHORT CHAIN DEHYDROGENASE_REDUCTASE FAMILY (AFU_ORTHOLOGUE AFUA_7G04540)"/>
    <property type="match status" value="1"/>
</dbReference>
<dbReference type="InterPro" id="IPR020904">
    <property type="entry name" value="Sc_DH/Rdtase_CS"/>
</dbReference>
<evidence type="ECO:0000313" key="4">
    <source>
        <dbReference type="EMBL" id="KAK0506693.1"/>
    </source>
</evidence>
<dbReference type="PANTHER" id="PTHR43618">
    <property type="entry name" value="7-ALPHA-HYDROXYSTEROID DEHYDROGENASE"/>
    <property type="match status" value="1"/>
</dbReference>
<dbReference type="PROSITE" id="PS00061">
    <property type="entry name" value="ADH_SHORT"/>
    <property type="match status" value="1"/>
</dbReference>
<keyword evidence="3" id="KW-0560">Oxidoreductase</keyword>
<reference evidence="4" key="1">
    <citation type="submission" date="2023-06" db="EMBL/GenBank/DDBJ databases">
        <authorList>
            <consortium name="Lawrence Berkeley National Laboratory"/>
            <person name="Ahrendt S."/>
            <person name="Sahu N."/>
            <person name="Indic B."/>
            <person name="Wong-Bajracharya J."/>
            <person name="Merenyi Z."/>
            <person name="Ke H.-M."/>
            <person name="Monk M."/>
            <person name="Kocsube S."/>
            <person name="Drula E."/>
            <person name="Lipzen A."/>
            <person name="Balint B."/>
            <person name="Henrissat B."/>
            <person name="Andreopoulos B."/>
            <person name="Martin F.M."/>
            <person name="Harder C.B."/>
            <person name="Rigling D."/>
            <person name="Ford K.L."/>
            <person name="Foster G.D."/>
            <person name="Pangilinan J."/>
            <person name="Papanicolaou A."/>
            <person name="Barry K."/>
            <person name="LaButti K."/>
            <person name="Viragh M."/>
            <person name="Koriabine M."/>
            <person name="Yan M."/>
            <person name="Riley R."/>
            <person name="Champramary S."/>
            <person name="Plett K.L."/>
            <person name="Tsai I.J."/>
            <person name="Slot J."/>
            <person name="Sipos G."/>
            <person name="Plett J."/>
            <person name="Nagy L.G."/>
            <person name="Grigoriev I.V."/>
        </authorList>
    </citation>
    <scope>NUCLEOTIDE SEQUENCE</scope>
    <source>
        <strain evidence="4">HWK02</strain>
    </source>
</reference>
<dbReference type="SUPFAM" id="SSF51735">
    <property type="entry name" value="NAD(P)-binding Rossmann-fold domains"/>
    <property type="match status" value="1"/>
</dbReference>
<dbReference type="Proteomes" id="UP001175228">
    <property type="component" value="Unassembled WGS sequence"/>
</dbReference>
<name>A0AA39QS27_9AGAR</name>
<organism evidence="4 5">
    <name type="scientific">Armillaria luteobubalina</name>
    <dbReference type="NCBI Taxonomy" id="153913"/>
    <lineage>
        <taxon>Eukaryota</taxon>
        <taxon>Fungi</taxon>
        <taxon>Dikarya</taxon>
        <taxon>Basidiomycota</taxon>
        <taxon>Agaricomycotina</taxon>
        <taxon>Agaricomycetes</taxon>
        <taxon>Agaricomycetidae</taxon>
        <taxon>Agaricales</taxon>
        <taxon>Marasmiineae</taxon>
        <taxon>Physalacriaceae</taxon>
        <taxon>Armillaria</taxon>
    </lineage>
</organism>
<comment type="caution">
    <text evidence="4">The sequence shown here is derived from an EMBL/GenBank/DDBJ whole genome shotgun (WGS) entry which is preliminary data.</text>
</comment>
<comment type="similarity">
    <text evidence="1">Belongs to the short-chain dehydrogenases/reductases (SDR) family.</text>
</comment>
<dbReference type="PRINTS" id="PR00081">
    <property type="entry name" value="GDHRDH"/>
</dbReference>
<keyword evidence="5" id="KW-1185">Reference proteome</keyword>
<gene>
    <name evidence="4" type="ORF">EDD18DRAFT_1097941</name>
</gene>
<sequence>MADLSVATTMSLSGRVGLVTGGGTGIGLSIAKSFAAAGAKVYVTGRRLDVLKKAAASVTGVSGSIVPLQLDATNGENVDAAAKHIEGIDGKLDVLVNKKVSASNPFEPETVQNWADMFALNTITPFFVIRAFESLLIKGAQSRPQGTSSVINISSVSANIRSTAVGLSFAYGATKAALDQITLALATNFATRDIPIRVNAIAPGPFASEMATPEFLEILKTKALPGFVAPVPAKRHGSEAEMGMTAVLLAASDYTNGAILRIDGGMSLIWLYRIRGQYNAVWKLVYDKSCPVLARPSLSKWWLEFKSFTFGVLQFVYLNPWRCRSQVSTAQHYQARA</sequence>
<dbReference type="Pfam" id="PF13561">
    <property type="entry name" value="adh_short_C2"/>
    <property type="match status" value="1"/>
</dbReference>
<dbReference type="PRINTS" id="PR00080">
    <property type="entry name" value="SDRFAMILY"/>
</dbReference>
<keyword evidence="2" id="KW-0521">NADP</keyword>